<evidence type="ECO:0000256" key="1">
    <source>
        <dbReference type="SAM" id="MobiDB-lite"/>
    </source>
</evidence>
<sequence length="270" mass="30347">MVKPSIFSREYEKRMKRRKKAVAAVIVVIIASLGIFLASGSLKDTLKNKSVGLTGFIKKTNKNELETDKKIVKEEDKKQNDNQNNSEAAPKPVEEKGYEVNLSDGTKIKAIYENKDGSNKFKYVTPLDAKINFSVNPSGNAIVILDTKAQSLIYIDINGQQQDITNKSYKSNTKEGVLEKIPQYVWCTSPKFIDENNIAYLSQLPYISSKVTKKFLWVTNIEDKRHINKYSISGENIKFGNIEDKGLEVTLDDSSVVYIKMKGSSISVSE</sequence>
<protein>
    <recommendedName>
        <fullName evidence="5">Secreted protein</fullName>
    </recommendedName>
</protein>
<feature type="compositionally biased region" description="Basic and acidic residues" evidence="1">
    <location>
        <begin position="68"/>
        <end position="80"/>
    </location>
</feature>
<feature type="transmembrane region" description="Helical" evidence="2">
    <location>
        <begin position="21"/>
        <end position="42"/>
    </location>
</feature>
<evidence type="ECO:0008006" key="5">
    <source>
        <dbReference type="Google" id="ProtNLM"/>
    </source>
</evidence>
<accession>A0ABS1T8T0</accession>
<evidence type="ECO:0000256" key="2">
    <source>
        <dbReference type="SAM" id="Phobius"/>
    </source>
</evidence>
<keyword evidence="2" id="KW-1133">Transmembrane helix</keyword>
<dbReference type="EMBL" id="JAESWC010000002">
    <property type="protein sequence ID" value="MBL4935743.1"/>
    <property type="molecule type" value="Genomic_DNA"/>
</dbReference>
<keyword evidence="2" id="KW-0812">Transmembrane</keyword>
<name>A0ABS1T8T0_9CLOT</name>
<evidence type="ECO:0000313" key="3">
    <source>
        <dbReference type="EMBL" id="MBL4935743.1"/>
    </source>
</evidence>
<keyword evidence="4" id="KW-1185">Reference proteome</keyword>
<keyword evidence="2" id="KW-0472">Membrane</keyword>
<organism evidence="3 4">
    <name type="scientific">Clostridium rhizosphaerae</name>
    <dbReference type="NCBI Taxonomy" id="2803861"/>
    <lineage>
        <taxon>Bacteria</taxon>
        <taxon>Bacillati</taxon>
        <taxon>Bacillota</taxon>
        <taxon>Clostridia</taxon>
        <taxon>Eubacteriales</taxon>
        <taxon>Clostridiaceae</taxon>
        <taxon>Clostridium</taxon>
    </lineage>
</organism>
<proteinExistence type="predicted"/>
<comment type="caution">
    <text evidence="3">The sequence shown here is derived from an EMBL/GenBank/DDBJ whole genome shotgun (WGS) entry which is preliminary data.</text>
</comment>
<feature type="region of interest" description="Disordered" evidence="1">
    <location>
        <begin position="68"/>
        <end position="96"/>
    </location>
</feature>
<evidence type="ECO:0000313" key="4">
    <source>
        <dbReference type="Proteomes" id="UP000632377"/>
    </source>
</evidence>
<reference evidence="3 4" key="1">
    <citation type="submission" date="2021-01" db="EMBL/GenBank/DDBJ databases">
        <title>Genome public.</title>
        <authorList>
            <person name="Liu C."/>
            <person name="Sun Q."/>
        </authorList>
    </citation>
    <scope>NUCLEOTIDE SEQUENCE [LARGE SCALE GENOMIC DNA]</scope>
    <source>
        <strain evidence="3 4">YIM B02515</strain>
    </source>
</reference>
<dbReference type="RefSeq" id="WP_202748334.1">
    <property type="nucleotide sequence ID" value="NZ_JAESWC010000002.1"/>
</dbReference>
<gene>
    <name evidence="3" type="ORF">JK636_08225</name>
</gene>
<dbReference type="Proteomes" id="UP000632377">
    <property type="component" value="Unassembled WGS sequence"/>
</dbReference>